<dbReference type="Pfam" id="PF01168">
    <property type="entry name" value="Ala_racemase_N"/>
    <property type="match status" value="1"/>
</dbReference>
<dbReference type="PRINTS" id="PR00992">
    <property type="entry name" value="ALARACEMASE"/>
</dbReference>
<keyword evidence="3 4" id="KW-0413">Isomerase</keyword>
<dbReference type="InterPro" id="IPR020622">
    <property type="entry name" value="Ala_racemase_pyridoxalP-BS"/>
</dbReference>
<dbReference type="GO" id="GO:0030632">
    <property type="term" value="P:D-alanine biosynthetic process"/>
    <property type="evidence" value="ECO:0007669"/>
    <property type="project" value="UniProtKB-UniRule"/>
</dbReference>
<dbReference type="SMART" id="SM01005">
    <property type="entry name" value="Ala_racemase_C"/>
    <property type="match status" value="1"/>
</dbReference>
<organism evidence="8 9">
    <name type="scientific">Clostridium botulinum B2 450</name>
    <dbReference type="NCBI Taxonomy" id="1379739"/>
    <lineage>
        <taxon>Bacteria</taxon>
        <taxon>Bacillati</taxon>
        <taxon>Bacillota</taxon>
        <taxon>Clostridia</taxon>
        <taxon>Eubacteriales</taxon>
        <taxon>Clostridiaceae</taxon>
        <taxon>Clostridium</taxon>
    </lineage>
</organism>
<dbReference type="EMBL" id="JXSU01000007">
    <property type="protein sequence ID" value="KIS23674.1"/>
    <property type="molecule type" value="Genomic_DNA"/>
</dbReference>
<evidence type="ECO:0000259" key="7">
    <source>
        <dbReference type="SMART" id="SM01005"/>
    </source>
</evidence>
<feature type="domain" description="Alanine racemase C-terminal" evidence="7">
    <location>
        <begin position="246"/>
        <end position="376"/>
    </location>
</feature>
<feature type="active site" description="Proton acceptor; specific for D-alanine" evidence="4">
    <location>
        <position position="38"/>
    </location>
</feature>
<feature type="binding site" evidence="4 6">
    <location>
        <position position="315"/>
    </location>
    <ligand>
        <name>substrate</name>
    </ligand>
</feature>
<feature type="binding site" evidence="4 6">
    <location>
        <position position="136"/>
    </location>
    <ligand>
        <name>substrate</name>
    </ligand>
</feature>
<dbReference type="InterPro" id="IPR000821">
    <property type="entry name" value="Ala_racemase"/>
</dbReference>
<dbReference type="GO" id="GO:0005829">
    <property type="term" value="C:cytosol"/>
    <property type="evidence" value="ECO:0007669"/>
    <property type="project" value="TreeGrafter"/>
</dbReference>
<evidence type="ECO:0000313" key="9">
    <source>
        <dbReference type="Proteomes" id="UP000032250"/>
    </source>
</evidence>
<dbReference type="Proteomes" id="UP000032250">
    <property type="component" value="Unassembled WGS sequence"/>
</dbReference>
<feature type="active site" description="Proton acceptor; specific for L-alanine" evidence="4">
    <location>
        <position position="267"/>
    </location>
</feature>
<evidence type="ECO:0000256" key="3">
    <source>
        <dbReference type="ARBA" id="ARBA00023235"/>
    </source>
</evidence>
<name>A0A0D1AKN4_CLOBO</name>
<dbReference type="CDD" id="cd00430">
    <property type="entry name" value="PLPDE_III_AR"/>
    <property type="match status" value="1"/>
</dbReference>
<dbReference type="AlphaFoldDB" id="A0A0D1AKN4"/>
<evidence type="ECO:0000256" key="1">
    <source>
        <dbReference type="ARBA" id="ARBA00001933"/>
    </source>
</evidence>
<dbReference type="GO" id="GO:0009252">
    <property type="term" value="P:peptidoglycan biosynthetic process"/>
    <property type="evidence" value="ECO:0007669"/>
    <property type="project" value="TreeGrafter"/>
</dbReference>
<evidence type="ECO:0000256" key="2">
    <source>
        <dbReference type="ARBA" id="ARBA00022898"/>
    </source>
</evidence>
<evidence type="ECO:0000313" key="8">
    <source>
        <dbReference type="EMBL" id="KIS23674.1"/>
    </source>
</evidence>
<protein>
    <recommendedName>
        <fullName evidence="4">Alanine racemase</fullName>
        <ecNumber evidence="4">5.1.1.1</ecNumber>
    </recommendedName>
</protein>
<gene>
    <name evidence="8" type="ORF">N495_08730</name>
</gene>
<comment type="cofactor">
    <cofactor evidence="1 4 5">
        <name>pyridoxal 5'-phosphate</name>
        <dbReference type="ChEBI" id="CHEBI:597326"/>
    </cofactor>
</comment>
<dbReference type="SUPFAM" id="SSF51419">
    <property type="entry name" value="PLP-binding barrel"/>
    <property type="match status" value="1"/>
</dbReference>
<reference evidence="8 9" key="1">
    <citation type="submission" date="2014-06" db="EMBL/GenBank/DDBJ databases">
        <title>Genome characterization of distinct group I Clostridium botulinum lineages.</title>
        <authorList>
            <person name="Giordani F."/>
            <person name="Anselmo A."/>
            <person name="Fillo S."/>
            <person name="Palozzi A.M."/>
            <person name="Fortunato A."/>
            <person name="Gentile B."/>
            <person name="Ciammaruconi A."/>
            <person name="Anniballi F."/>
            <person name="De Medici D."/>
            <person name="Lista F."/>
        </authorList>
    </citation>
    <scope>NUCLEOTIDE SEQUENCE [LARGE SCALE GENOMIC DNA]</scope>
    <source>
        <strain evidence="8 9">B2 450</strain>
    </source>
</reference>
<evidence type="ECO:0000256" key="6">
    <source>
        <dbReference type="PIRSR" id="PIRSR600821-52"/>
    </source>
</evidence>
<evidence type="ECO:0000256" key="4">
    <source>
        <dbReference type="HAMAP-Rule" id="MF_01201"/>
    </source>
</evidence>
<accession>A0A0D1AKN4</accession>
<dbReference type="InterPro" id="IPR009006">
    <property type="entry name" value="Ala_racemase/Decarboxylase_C"/>
</dbReference>
<dbReference type="OrthoDB" id="9813814at2"/>
<dbReference type="InterPro" id="IPR011079">
    <property type="entry name" value="Ala_racemase_C"/>
</dbReference>
<dbReference type="PATRIC" id="fig|1379739.3.peg.2098"/>
<dbReference type="PROSITE" id="PS00395">
    <property type="entry name" value="ALANINE_RACEMASE"/>
    <property type="match status" value="1"/>
</dbReference>
<keyword evidence="2 4" id="KW-0663">Pyridoxal phosphate</keyword>
<comment type="pathway">
    <text evidence="4">Amino-acid biosynthesis; D-alanine biosynthesis; D-alanine from L-alanine: step 1/1.</text>
</comment>
<dbReference type="Gene3D" id="3.20.20.10">
    <property type="entry name" value="Alanine racemase"/>
    <property type="match status" value="1"/>
</dbReference>
<comment type="similarity">
    <text evidence="4">Belongs to the alanine racemase family.</text>
</comment>
<dbReference type="UniPathway" id="UPA00042">
    <property type="reaction ID" value="UER00497"/>
</dbReference>
<dbReference type="GO" id="GO:0030170">
    <property type="term" value="F:pyridoxal phosphate binding"/>
    <property type="evidence" value="ECO:0007669"/>
    <property type="project" value="UniProtKB-UniRule"/>
</dbReference>
<dbReference type="SUPFAM" id="SSF50621">
    <property type="entry name" value="Alanine racemase C-terminal domain-like"/>
    <property type="match status" value="1"/>
</dbReference>
<comment type="function">
    <text evidence="4">Catalyzes the interconversion of L-alanine and D-alanine. May also act on other amino acids.</text>
</comment>
<dbReference type="FunFam" id="3.20.20.10:FF:000002">
    <property type="entry name" value="Alanine racemase"/>
    <property type="match status" value="1"/>
</dbReference>
<sequence>MFRNHRPVWEEVNLDNLSYNMKNIKNKVKCKEIFAVVKANGYGHGAVDIASTLLENGATRLSVACLSEAIELREGGITCPINILGITPSPLFEDIINYNIEPVVFSYDYAYQLSKAACQKNRIVKTHIAVDTGMGRLGVDPTVESLEEIKKIQNLSNIKIEGLCSHFSSSDEKDKSYSEYQFKRFQHFRKKLIEMNIKIPIHHMANSAAIIDLPNTYLDGVRAGIILYGYYPSMEVNKENLHIKQVMTLKANIVHIKTIDSGKYVGYNRKFKTKRKSRVAILPLGYGDGYTRFLSNRGKVIINGQYAPIIGNICMDQCMIDVTDIKEVKVGDEAIIIGKDYINNLKYDAEDISSQVGMTSGEIMSIISKRVPRVYIKNRNIIKVKNYIA</sequence>
<dbReference type="HOGENOM" id="CLU_028393_2_2_9"/>
<dbReference type="PANTHER" id="PTHR30511">
    <property type="entry name" value="ALANINE RACEMASE"/>
    <property type="match status" value="1"/>
</dbReference>
<dbReference type="HAMAP" id="MF_01201">
    <property type="entry name" value="Ala_racemase"/>
    <property type="match status" value="1"/>
</dbReference>
<comment type="catalytic activity">
    <reaction evidence="4">
        <text>L-alanine = D-alanine</text>
        <dbReference type="Rhea" id="RHEA:20249"/>
        <dbReference type="ChEBI" id="CHEBI:57416"/>
        <dbReference type="ChEBI" id="CHEBI:57972"/>
        <dbReference type="EC" id="5.1.1.1"/>
    </reaction>
</comment>
<dbReference type="EC" id="5.1.1.1" evidence="4"/>
<dbReference type="InterPro" id="IPR029066">
    <property type="entry name" value="PLP-binding_barrel"/>
</dbReference>
<feature type="modified residue" description="N6-(pyridoxal phosphate)lysine" evidence="4 5">
    <location>
        <position position="38"/>
    </location>
</feature>
<dbReference type="RefSeq" id="WP_043031894.1">
    <property type="nucleotide sequence ID" value="NZ_JXSU01000007.1"/>
</dbReference>
<dbReference type="PANTHER" id="PTHR30511:SF0">
    <property type="entry name" value="ALANINE RACEMASE, CATABOLIC-RELATED"/>
    <property type="match status" value="1"/>
</dbReference>
<dbReference type="Gene3D" id="2.40.37.10">
    <property type="entry name" value="Lyase, Ornithine Decarboxylase, Chain A, domain 1"/>
    <property type="match status" value="1"/>
</dbReference>
<dbReference type="InterPro" id="IPR001608">
    <property type="entry name" value="Ala_racemase_N"/>
</dbReference>
<evidence type="ECO:0000256" key="5">
    <source>
        <dbReference type="PIRSR" id="PIRSR600821-50"/>
    </source>
</evidence>
<comment type="caution">
    <text evidence="8">The sequence shown here is derived from an EMBL/GenBank/DDBJ whole genome shotgun (WGS) entry which is preliminary data.</text>
</comment>
<dbReference type="Pfam" id="PF00842">
    <property type="entry name" value="Ala_racemase_C"/>
    <property type="match status" value="1"/>
</dbReference>
<proteinExistence type="inferred from homology"/>
<dbReference type="NCBIfam" id="TIGR00492">
    <property type="entry name" value="alr"/>
    <property type="match status" value="1"/>
</dbReference>
<dbReference type="GO" id="GO:0008784">
    <property type="term" value="F:alanine racemase activity"/>
    <property type="evidence" value="ECO:0007669"/>
    <property type="project" value="UniProtKB-UniRule"/>
</dbReference>